<dbReference type="InterPro" id="IPR036397">
    <property type="entry name" value="RNaseH_sf"/>
</dbReference>
<dbReference type="InterPro" id="IPR052929">
    <property type="entry name" value="RNase_H-like_EbsB-rel"/>
</dbReference>
<dbReference type="GO" id="GO:0004523">
    <property type="term" value="F:RNA-DNA hybrid ribonuclease activity"/>
    <property type="evidence" value="ECO:0007669"/>
    <property type="project" value="InterPro"/>
</dbReference>
<comment type="caution">
    <text evidence="2">The sequence shown here is derived from an EMBL/GenBank/DDBJ whole genome shotgun (WGS) entry which is preliminary data.</text>
</comment>
<proteinExistence type="predicted"/>
<dbReference type="Gene3D" id="3.30.420.10">
    <property type="entry name" value="Ribonuclease H-like superfamily/Ribonuclease H"/>
    <property type="match status" value="1"/>
</dbReference>
<gene>
    <name evidence="2" type="ORF">MtrunA17_Chr7g0242971</name>
</gene>
<name>A0A396GZG8_MEDTR</name>
<accession>A0A396GZG8</accession>
<organism evidence="2 3">
    <name type="scientific">Medicago truncatula</name>
    <name type="common">Barrel medic</name>
    <name type="synonym">Medicago tribuloides</name>
    <dbReference type="NCBI Taxonomy" id="3880"/>
    <lineage>
        <taxon>Eukaryota</taxon>
        <taxon>Viridiplantae</taxon>
        <taxon>Streptophyta</taxon>
        <taxon>Embryophyta</taxon>
        <taxon>Tracheophyta</taxon>
        <taxon>Spermatophyta</taxon>
        <taxon>Magnoliopsida</taxon>
        <taxon>eudicotyledons</taxon>
        <taxon>Gunneridae</taxon>
        <taxon>Pentapetalae</taxon>
        <taxon>rosids</taxon>
        <taxon>fabids</taxon>
        <taxon>Fabales</taxon>
        <taxon>Fabaceae</taxon>
        <taxon>Papilionoideae</taxon>
        <taxon>50 kb inversion clade</taxon>
        <taxon>NPAAA clade</taxon>
        <taxon>Hologalegina</taxon>
        <taxon>IRL clade</taxon>
        <taxon>Trifolieae</taxon>
        <taxon>Medicago</taxon>
    </lineage>
</organism>
<dbReference type="AlphaFoldDB" id="A0A396GZG8"/>
<dbReference type="EMBL" id="PSQE01000007">
    <property type="protein sequence ID" value="RHN46509.1"/>
    <property type="molecule type" value="Genomic_DNA"/>
</dbReference>
<dbReference type="PANTHER" id="PTHR47074:SF48">
    <property type="entry name" value="POLYNUCLEOTIDYL TRANSFERASE, RIBONUCLEASE H-LIKE SUPERFAMILY PROTEIN"/>
    <property type="match status" value="1"/>
</dbReference>
<evidence type="ECO:0000313" key="3">
    <source>
        <dbReference type="Proteomes" id="UP000265566"/>
    </source>
</evidence>
<evidence type="ECO:0000259" key="1">
    <source>
        <dbReference type="Pfam" id="PF13456"/>
    </source>
</evidence>
<dbReference type="GO" id="GO:0003676">
    <property type="term" value="F:nucleic acid binding"/>
    <property type="evidence" value="ECO:0007669"/>
    <property type="project" value="InterPro"/>
</dbReference>
<dbReference type="Proteomes" id="UP000265566">
    <property type="component" value="Chromosome 7"/>
</dbReference>
<dbReference type="InterPro" id="IPR002156">
    <property type="entry name" value="RNaseH_domain"/>
</dbReference>
<dbReference type="PANTHER" id="PTHR47074">
    <property type="entry name" value="BNAC02G40300D PROTEIN"/>
    <property type="match status" value="1"/>
</dbReference>
<dbReference type="Gramene" id="rna41002">
    <property type="protein sequence ID" value="RHN46509.1"/>
    <property type="gene ID" value="gene41002"/>
</dbReference>
<feature type="domain" description="RNase H type-1" evidence="1">
    <location>
        <begin position="117"/>
        <end position="238"/>
    </location>
</feature>
<dbReference type="SUPFAM" id="SSF53098">
    <property type="entry name" value="Ribonuclease H-like"/>
    <property type="match status" value="1"/>
</dbReference>
<protein>
    <submittedName>
        <fullName evidence="2">Putative ribonuclease H-like domain-containing protein</fullName>
    </submittedName>
</protein>
<dbReference type="Pfam" id="PF13456">
    <property type="entry name" value="RVT_3"/>
    <property type="match status" value="1"/>
</dbReference>
<reference evidence="3" key="1">
    <citation type="journal article" date="2018" name="Nat. Plants">
        <title>Whole-genome landscape of Medicago truncatula symbiotic genes.</title>
        <authorList>
            <person name="Pecrix Y."/>
            <person name="Staton S.E."/>
            <person name="Sallet E."/>
            <person name="Lelandais-Briere C."/>
            <person name="Moreau S."/>
            <person name="Carrere S."/>
            <person name="Blein T."/>
            <person name="Jardinaud M.F."/>
            <person name="Latrasse D."/>
            <person name="Zouine M."/>
            <person name="Zahm M."/>
            <person name="Kreplak J."/>
            <person name="Mayjonade B."/>
            <person name="Satge C."/>
            <person name="Perez M."/>
            <person name="Cauet S."/>
            <person name="Marande W."/>
            <person name="Chantry-Darmon C."/>
            <person name="Lopez-Roques C."/>
            <person name="Bouchez O."/>
            <person name="Berard A."/>
            <person name="Debelle F."/>
            <person name="Munos S."/>
            <person name="Bendahmane A."/>
            <person name="Berges H."/>
            <person name="Niebel A."/>
            <person name="Buitink J."/>
            <person name="Frugier F."/>
            <person name="Benhamed M."/>
            <person name="Crespi M."/>
            <person name="Gouzy J."/>
            <person name="Gamas P."/>
        </authorList>
    </citation>
    <scope>NUCLEOTIDE SEQUENCE [LARGE SCALE GENOMIC DNA]</scope>
    <source>
        <strain evidence="3">cv. Jemalong A17</strain>
    </source>
</reference>
<dbReference type="InterPro" id="IPR044730">
    <property type="entry name" value="RNase_H-like_dom_plant"/>
</dbReference>
<dbReference type="CDD" id="cd06222">
    <property type="entry name" value="RNase_H_like"/>
    <property type="match status" value="1"/>
</dbReference>
<dbReference type="InterPro" id="IPR012337">
    <property type="entry name" value="RNaseH-like_sf"/>
</dbReference>
<evidence type="ECO:0000313" key="2">
    <source>
        <dbReference type="EMBL" id="RHN46509.1"/>
    </source>
</evidence>
<sequence length="265" mass="30017">MCSKSMLCWQRIGLWSPLMVVFDINVSFPTNVFAILQHLDQQQKQIFNVTLWSIWKHRNNKAWNNITDTAQDICARAGSLLTSWRNAQNIRHPSPQNPSTPNDLKWVKPSPGRFTCNVDASFSQARNRVGIGVCIRDEEGRFVLAKTEWMTPLLDVELGEALGLLSAMHWVRDLQLGIVDFELDSKSVVDSLYGSTSGVSNFSAVINECRRLLASDLVTSDVRFIRRQANEVAHSFARVALRHASFHIHIRIPSCISTIILNEMQ</sequence>